<reference evidence="5 6" key="1">
    <citation type="submission" date="2016-10" db="EMBL/GenBank/DDBJ databases">
        <authorList>
            <person name="de Groot N.N."/>
        </authorList>
    </citation>
    <scope>NUCLEOTIDE SEQUENCE [LARGE SCALE GENOMIC DNA]</scope>
    <source>
        <strain evidence="6">E92,LMG 26720,CCM 7988</strain>
    </source>
</reference>
<keyword evidence="6" id="KW-1185">Reference proteome</keyword>
<proteinExistence type="predicted"/>
<accession>A0A1I5XZ45</accession>
<dbReference type="InterPro" id="IPR050465">
    <property type="entry name" value="UPF0194_transport"/>
</dbReference>
<dbReference type="Gene3D" id="2.40.50.100">
    <property type="match status" value="1"/>
</dbReference>
<dbReference type="PANTHER" id="PTHR32347:SF23">
    <property type="entry name" value="BLL5650 PROTEIN"/>
    <property type="match status" value="1"/>
</dbReference>
<dbReference type="OrthoDB" id="9760528at2"/>
<protein>
    <submittedName>
        <fullName evidence="5">Multidrug resistance efflux pump</fullName>
    </submittedName>
</protein>
<dbReference type="AlphaFoldDB" id="A0A1I5XZ45"/>
<evidence type="ECO:0000256" key="3">
    <source>
        <dbReference type="SAM" id="Coils"/>
    </source>
</evidence>
<keyword evidence="2 3" id="KW-0175">Coiled coil</keyword>
<feature type="coiled-coil region" evidence="3">
    <location>
        <begin position="123"/>
        <end position="150"/>
    </location>
</feature>
<feature type="transmembrane region" description="Helical" evidence="4">
    <location>
        <begin position="37"/>
        <end position="53"/>
    </location>
</feature>
<keyword evidence="4" id="KW-0472">Membrane</keyword>
<dbReference type="GO" id="GO:0030313">
    <property type="term" value="C:cell envelope"/>
    <property type="evidence" value="ECO:0007669"/>
    <property type="project" value="UniProtKB-SubCell"/>
</dbReference>
<gene>
    <name evidence="5" type="ORF">SAMN04515674_11661</name>
</gene>
<evidence type="ECO:0000256" key="1">
    <source>
        <dbReference type="ARBA" id="ARBA00004196"/>
    </source>
</evidence>
<dbReference type="PRINTS" id="PR01490">
    <property type="entry name" value="RTXTOXIND"/>
</dbReference>
<keyword evidence="4" id="KW-1133">Transmembrane helix</keyword>
<sequence>MLNISHQKVGKKVHEQFELHSLNTLHTPRSAVILKRWLIGISIVLLIVMFLPWQQNINGKGDLSALAPQDRPQTVQNAIAGRIEKWVHKEGDFVKKGETIIIISEIKDDYFDPKLPQRLQEQLSAKQAAIESYKAKIAALSNQIAALHKNQQFSLQKARNKVTQGLAKVTADSTDVVAEQVQLAIAQTRFNRGDDQYKNGGIISLSEWESRKLKLQEVKAKLVSYQNKQAISKQELINARIELNSINADYAEKISKAQSDQSSAYSSLAAGDYELAQLTNKIANVDIRRQQYHVKAPQDGYIVRAIKMGIGETIKEGESIVTLQPANPQMAVELFVKAMDVPLIQEGREVRLQFEGFPALQFSGWPSVSVGTFGGIVKVIDRVDSKNGEYRLLVVPKPNDEPWPHQLRMGSGVYGWVMLDNVSVWYEVWRQLNAFPPSLKEEPQEDEKSGSKEKKK</sequence>
<evidence type="ECO:0000313" key="6">
    <source>
        <dbReference type="Proteomes" id="UP000199306"/>
    </source>
</evidence>
<evidence type="ECO:0000313" key="5">
    <source>
        <dbReference type="EMBL" id="SFQ37272.1"/>
    </source>
</evidence>
<dbReference type="STRING" id="1079859.SAMN04515674_11661"/>
<name>A0A1I5XZ45_9BACT</name>
<dbReference type="RefSeq" id="WP_092019190.1">
    <property type="nucleotide sequence ID" value="NZ_FOXH01000016.1"/>
</dbReference>
<evidence type="ECO:0000256" key="4">
    <source>
        <dbReference type="SAM" id="Phobius"/>
    </source>
</evidence>
<dbReference type="PANTHER" id="PTHR32347">
    <property type="entry name" value="EFFLUX SYSTEM COMPONENT YKNX-RELATED"/>
    <property type="match status" value="1"/>
</dbReference>
<dbReference type="Proteomes" id="UP000199306">
    <property type="component" value="Unassembled WGS sequence"/>
</dbReference>
<evidence type="ECO:0000256" key="2">
    <source>
        <dbReference type="ARBA" id="ARBA00023054"/>
    </source>
</evidence>
<keyword evidence="4" id="KW-0812">Transmembrane</keyword>
<organism evidence="5 6">
    <name type="scientific">Pseudarcicella hirudinis</name>
    <dbReference type="NCBI Taxonomy" id="1079859"/>
    <lineage>
        <taxon>Bacteria</taxon>
        <taxon>Pseudomonadati</taxon>
        <taxon>Bacteroidota</taxon>
        <taxon>Cytophagia</taxon>
        <taxon>Cytophagales</taxon>
        <taxon>Flectobacillaceae</taxon>
        <taxon>Pseudarcicella</taxon>
    </lineage>
</organism>
<dbReference type="EMBL" id="FOXH01000016">
    <property type="protein sequence ID" value="SFQ37272.1"/>
    <property type="molecule type" value="Genomic_DNA"/>
</dbReference>
<comment type="subcellular location">
    <subcellularLocation>
        <location evidence="1">Cell envelope</location>
    </subcellularLocation>
</comment>